<dbReference type="Pfam" id="PF13236">
    <property type="entry name" value="CLU"/>
    <property type="match status" value="1"/>
</dbReference>
<evidence type="ECO:0000313" key="4">
    <source>
        <dbReference type="EMBL" id="GJS59952.1"/>
    </source>
</evidence>
<evidence type="ECO:0000256" key="1">
    <source>
        <dbReference type="ARBA" id="ARBA00022490"/>
    </source>
</evidence>
<reference evidence="4" key="2">
    <citation type="submission" date="2022-01" db="EMBL/GenBank/DDBJ databases">
        <authorList>
            <person name="Yamashiro T."/>
            <person name="Shiraishi A."/>
            <person name="Satake H."/>
            <person name="Nakayama K."/>
        </authorList>
    </citation>
    <scope>NUCLEOTIDE SEQUENCE</scope>
</reference>
<dbReference type="Gene3D" id="1.25.40.10">
    <property type="entry name" value="Tetratricopeptide repeat domain"/>
    <property type="match status" value="1"/>
</dbReference>
<evidence type="ECO:0000259" key="2">
    <source>
        <dbReference type="Pfam" id="PF12807"/>
    </source>
</evidence>
<gene>
    <name evidence="4" type="ORF">Tco_0654736</name>
</gene>
<organism evidence="4 5">
    <name type="scientific">Tanacetum coccineum</name>
    <dbReference type="NCBI Taxonomy" id="301880"/>
    <lineage>
        <taxon>Eukaryota</taxon>
        <taxon>Viridiplantae</taxon>
        <taxon>Streptophyta</taxon>
        <taxon>Embryophyta</taxon>
        <taxon>Tracheophyta</taxon>
        <taxon>Spermatophyta</taxon>
        <taxon>Magnoliopsida</taxon>
        <taxon>eudicotyledons</taxon>
        <taxon>Gunneridae</taxon>
        <taxon>Pentapetalae</taxon>
        <taxon>asterids</taxon>
        <taxon>campanulids</taxon>
        <taxon>Asterales</taxon>
        <taxon>Asteraceae</taxon>
        <taxon>Asteroideae</taxon>
        <taxon>Anthemideae</taxon>
        <taxon>Anthemidinae</taxon>
        <taxon>Tanacetum</taxon>
    </lineage>
</organism>
<sequence length="304" mass="34459">MDPEMFSKGIVVCKGIVGSDDRHYLLDLMRVTPRDANYTRANYKFCILRPELITAFYQFELPEDARSRVKNISVIRNLCLKVGVSIAAKKYDLSAGSPFQTSDILNLEPVVKHSITVCQEAKELIETGKVQLVEGILNEAYTLFTEAFTILHYLAMVLYHAGDMAPAIMQQHKELIINERCLGLDHPDIAHSYGNMALFYYGLNQSELALRHMSRALLLLSLLMCHCIVSEIRLDTPYGDKWIRRIGVNFLGVRDKIKSIKIITINHIKCVSLTDEQLCIRRIGCSGYAGSGIDHYAFLVLSWR</sequence>
<name>A0ABQ4X4B2_9ASTR</name>
<dbReference type="Pfam" id="PF13424">
    <property type="entry name" value="TPR_12"/>
    <property type="match status" value="1"/>
</dbReference>
<dbReference type="PANTHER" id="PTHR12601:SF6">
    <property type="entry name" value="CLUSTERED MITOCHONDRIA PROTEIN HOMOLOG"/>
    <property type="match status" value="1"/>
</dbReference>
<dbReference type="InterPro" id="IPR027523">
    <property type="entry name" value="CLU_prot"/>
</dbReference>
<dbReference type="Pfam" id="PF12807">
    <property type="entry name" value="eIF3_p135"/>
    <property type="match status" value="1"/>
</dbReference>
<accession>A0ABQ4X4B2</accession>
<evidence type="ECO:0000313" key="5">
    <source>
        <dbReference type="Proteomes" id="UP001151760"/>
    </source>
</evidence>
<keyword evidence="5" id="KW-1185">Reference proteome</keyword>
<proteinExistence type="predicted"/>
<dbReference type="InterPro" id="IPR033646">
    <property type="entry name" value="CLU-central"/>
</dbReference>
<dbReference type="InterPro" id="IPR011990">
    <property type="entry name" value="TPR-like_helical_dom_sf"/>
</dbReference>
<dbReference type="SUPFAM" id="SSF48452">
    <property type="entry name" value="TPR-like"/>
    <property type="match status" value="1"/>
</dbReference>
<dbReference type="Proteomes" id="UP001151760">
    <property type="component" value="Unassembled WGS sequence"/>
</dbReference>
<reference evidence="4" key="1">
    <citation type="journal article" date="2022" name="Int. J. Mol. Sci.">
        <title>Draft Genome of Tanacetum Coccineum: Genomic Comparison of Closely Related Tanacetum-Family Plants.</title>
        <authorList>
            <person name="Yamashiro T."/>
            <person name="Shiraishi A."/>
            <person name="Nakayama K."/>
            <person name="Satake H."/>
        </authorList>
    </citation>
    <scope>NUCLEOTIDE SEQUENCE</scope>
</reference>
<protein>
    <submittedName>
        <fullName evidence="4">Clustered mitochondria protein</fullName>
    </submittedName>
</protein>
<dbReference type="PANTHER" id="PTHR12601">
    <property type="entry name" value="EUKARYOTIC TRANSLATION INITIATION FACTOR 3 SUBUNIT EIF-3"/>
    <property type="match status" value="1"/>
</dbReference>
<keyword evidence="1" id="KW-0963">Cytoplasm</keyword>
<feature type="domain" description="Clu" evidence="3">
    <location>
        <begin position="13"/>
        <end position="38"/>
    </location>
</feature>
<dbReference type="EMBL" id="BQNB010009187">
    <property type="protein sequence ID" value="GJS59952.1"/>
    <property type="molecule type" value="Genomic_DNA"/>
</dbReference>
<feature type="domain" description="CLU central" evidence="2">
    <location>
        <begin position="54"/>
        <end position="92"/>
    </location>
</feature>
<comment type="caution">
    <text evidence="4">The sequence shown here is derived from an EMBL/GenBank/DDBJ whole genome shotgun (WGS) entry which is preliminary data.</text>
</comment>
<dbReference type="InterPro" id="IPR025697">
    <property type="entry name" value="CLU_dom"/>
</dbReference>
<evidence type="ECO:0000259" key="3">
    <source>
        <dbReference type="Pfam" id="PF13236"/>
    </source>
</evidence>